<dbReference type="InterPro" id="IPR011992">
    <property type="entry name" value="EF-hand-dom_pair"/>
</dbReference>
<dbReference type="GO" id="GO:0005509">
    <property type="term" value="F:calcium ion binding"/>
    <property type="evidence" value="ECO:0007669"/>
    <property type="project" value="InterPro"/>
</dbReference>
<reference evidence="5" key="1">
    <citation type="submission" date="2016-10" db="EMBL/GenBank/DDBJ databases">
        <authorList>
            <person name="Varghese N."/>
            <person name="Submissions S."/>
        </authorList>
    </citation>
    <scope>NUCLEOTIDE SEQUENCE [LARGE SCALE GENOMIC DNA]</scope>
    <source>
        <strain evidence="5">DSM 21424</strain>
    </source>
</reference>
<dbReference type="STRING" id="521013.SAMN04488567_3431"/>
<dbReference type="PROSITE" id="PS50222">
    <property type="entry name" value="EF_HAND_2"/>
    <property type="match status" value="1"/>
</dbReference>
<proteinExistence type="predicted"/>
<organism evidence="4 5">
    <name type="scientific">Limimaricola pyoseonensis</name>
    <dbReference type="NCBI Taxonomy" id="521013"/>
    <lineage>
        <taxon>Bacteria</taxon>
        <taxon>Pseudomonadati</taxon>
        <taxon>Pseudomonadota</taxon>
        <taxon>Alphaproteobacteria</taxon>
        <taxon>Rhodobacterales</taxon>
        <taxon>Paracoccaceae</taxon>
        <taxon>Limimaricola</taxon>
    </lineage>
</organism>
<keyword evidence="5" id="KW-1185">Reference proteome</keyword>
<dbReference type="PROSITE" id="PS00018">
    <property type="entry name" value="EF_HAND_1"/>
    <property type="match status" value="1"/>
</dbReference>
<gene>
    <name evidence="4" type="ORF">SAMN04488567_3431</name>
</gene>
<feature type="domain" description="EF-hand" evidence="3">
    <location>
        <begin position="28"/>
        <end position="54"/>
    </location>
</feature>
<evidence type="ECO:0000259" key="3">
    <source>
        <dbReference type="PROSITE" id="PS50222"/>
    </source>
</evidence>
<dbReference type="Gene3D" id="1.10.238.10">
    <property type="entry name" value="EF-hand"/>
    <property type="match status" value="1"/>
</dbReference>
<evidence type="ECO:0000313" key="4">
    <source>
        <dbReference type="EMBL" id="SDF11007.1"/>
    </source>
</evidence>
<name>A0A1G7IE48_9RHOB</name>
<dbReference type="AlphaFoldDB" id="A0A1G7IE48"/>
<dbReference type="RefSeq" id="WP_090113996.1">
    <property type="nucleotide sequence ID" value="NZ_FNAT01000007.1"/>
</dbReference>
<accession>A0A1G7IE48</accession>
<keyword evidence="2" id="KW-0732">Signal</keyword>
<feature type="chain" id="PRO_5011500694" description="EF-hand domain-containing protein" evidence="2">
    <location>
        <begin position="24"/>
        <end position="135"/>
    </location>
</feature>
<dbReference type="SUPFAM" id="SSF47473">
    <property type="entry name" value="EF-hand"/>
    <property type="match status" value="1"/>
</dbReference>
<feature type="region of interest" description="Disordered" evidence="1">
    <location>
        <begin position="72"/>
        <end position="135"/>
    </location>
</feature>
<evidence type="ECO:0000313" key="5">
    <source>
        <dbReference type="Proteomes" id="UP000198922"/>
    </source>
</evidence>
<protein>
    <recommendedName>
        <fullName evidence="3">EF-hand domain-containing protein</fullName>
    </recommendedName>
</protein>
<dbReference type="InterPro" id="IPR018247">
    <property type="entry name" value="EF_Hand_1_Ca_BS"/>
</dbReference>
<sequence length="135" mass="14049">MLKKLSTAAATTAFVLSASTALAQAIPFAEVDTDGDMMLTNDELVAAFGEEGAAILIMDDTDGDGMLSVAEIRMSADMGDDVDSPEDRAESDDSEDPDYRDDGEEAVDPNTIDETGTGNEEDDSGGAGDDDDAQN</sequence>
<dbReference type="Proteomes" id="UP000198922">
    <property type="component" value="Unassembled WGS sequence"/>
</dbReference>
<feature type="signal peptide" evidence="2">
    <location>
        <begin position="1"/>
        <end position="23"/>
    </location>
</feature>
<evidence type="ECO:0000256" key="2">
    <source>
        <dbReference type="SAM" id="SignalP"/>
    </source>
</evidence>
<feature type="compositionally biased region" description="Acidic residues" evidence="1">
    <location>
        <begin position="78"/>
        <end position="107"/>
    </location>
</feature>
<dbReference type="InterPro" id="IPR002048">
    <property type="entry name" value="EF_hand_dom"/>
</dbReference>
<feature type="compositionally biased region" description="Acidic residues" evidence="1">
    <location>
        <begin position="119"/>
        <end position="135"/>
    </location>
</feature>
<dbReference type="EMBL" id="FNAT01000007">
    <property type="protein sequence ID" value="SDF11007.1"/>
    <property type="molecule type" value="Genomic_DNA"/>
</dbReference>
<evidence type="ECO:0000256" key="1">
    <source>
        <dbReference type="SAM" id="MobiDB-lite"/>
    </source>
</evidence>